<evidence type="ECO:0000313" key="2">
    <source>
        <dbReference type="Proteomes" id="UP000076643"/>
    </source>
</evidence>
<organism evidence="1 2">
    <name type="scientific">Pseudoalteromonas luteoviolacea DSM 6061</name>
    <dbReference type="NCBI Taxonomy" id="1365250"/>
    <lineage>
        <taxon>Bacteria</taxon>
        <taxon>Pseudomonadati</taxon>
        <taxon>Pseudomonadota</taxon>
        <taxon>Gammaproteobacteria</taxon>
        <taxon>Alteromonadales</taxon>
        <taxon>Pseudoalteromonadaceae</taxon>
        <taxon>Pseudoalteromonas</taxon>
    </lineage>
</organism>
<dbReference type="Proteomes" id="UP000076643">
    <property type="component" value="Unassembled WGS sequence"/>
</dbReference>
<dbReference type="PATRIC" id="fig|1365250.3.peg.3551"/>
<dbReference type="EMBL" id="AUYB01000119">
    <property type="protein sequence ID" value="KZN34100.1"/>
    <property type="molecule type" value="Genomic_DNA"/>
</dbReference>
<keyword evidence="2" id="KW-1185">Reference proteome</keyword>
<reference evidence="1 2" key="1">
    <citation type="submission" date="2013-07" db="EMBL/GenBank/DDBJ databases">
        <title>Comparative Genomic and Metabolomic Analysis of Twelve Strains of Pseudoalteromonas luteoviolacea.</title>
        <authorList>
            <person name="Vynne N.G."/>
            <person name="Mansson M."/>
            <person name="Gram L."/>
        </authorList>
    </citation>
    <scope>NUCLEOTIDE SEQUENCE [LARGE SCALE GENOMIC DNA]</scope>
    <source>
        <strain evidence="1 2">DSM 6061</strain>
    </source>
</reference>
<proteinExistence type="predicted"/>
<dbReference type="AlphaFoldDB" id="A0A166VWW9"/>
<evidence type="ECO:0000313" key="1">
    <source>
        <dbReference type="EMBL" id="KZN34100.1"/>
    </source>
</evidence>
<sequence length="153" mass="16975">MSESLRKSTITIVNDTGFTMKYIRAHAAHGVFDGKPSPNGNNKAHYFFPDEIEQGGHVEFTVKNKFGVAPIGPQGYITYYILDGQQPTTIVTVDYNHPFGPTHSSYDVSFSNEEDNNKVFIGSEIKEPQEPVGHEQTVKITLVGQEVVKKETA</sequence>
<dbReference type="RefSeq" id="WP_063365637.1">
    <property type="nucleotide sequence ID" value="NZ_AQHB01000049.1"/>
</dbReference>
<comment type="caution">
    <text evidence="1">The sequence shown here is derived from an EMBL/GenBank/DDBJ whole genome shotgun (WGS) entry which is preliminary data.</text>
</comment>
<dbReference type="Gene3D" id="2.60.270.50">
    <property type="match status" value="1"/>
</dbReference>
<name>A0A166VWW9_9GAMM</name>
<gene>
    <name evidence="1" type="ORF">N475_19285</name>
</gene>
<accession>A0A166VWW9</accession>
<protein>
    <submittedName>
        <fullName evidence="1">Uncharacterized protein</fullName>
    </submittedName>
</protein>